<evidence type="ECO:0000313" key="11">
    <source>
        <dbReference type="EMBL" id="OAN45062.1"/>
    </source>
</evidence>
<dbReference type="GO" id="GO:0003855">
    <property type="term" value="F:3-dehydroquinate dehydratase activity"/>
    <property type="evidence" value="ECO:0007669"/>
    <property type="project" value="UniProtKB-UniRule"/>
</dbReference>
<proteinExistence type="inferred from homology"/>
<dbReference type="NCBIfam" id="NF003806">
    <property type="entry name" value="PRK05395.1-3"/>
    <property type="match status" value="1"/>
</dbReference>
<evidence type="ECO:0000256" key="5">
    <source>
        <dbReference type="ARBA" id="ARBA00012060"/>
    </source>
</evidence>
<dbReference type="OrthoDB" id="9790793at2"/>
<dbReference type="EC" id="4.2.1.10" evidence="5 7"/>
<dbReference type="Pfam" id="PF01220">
    <property type="entry name" value="DHquinase_II"/>
    <property type="match status" value="1"/>
</dbReference>
<feature type="binding site" evidence="7 9">
    <location>
        <begin position="102"/>
        <end position="103"/>
    </location>
    <ligand>
        <name>substrate</name>
    </ligand>
</feature>
<dbReference type="InterPro" id="IPR036441">
    <property type="entry name" value="DHquinase_II_sf"/>
</dbReference>
<sequence>MPPTILVIHGPNLNMLGRREPQIYGTTTLADIDAALLARGAAAGVNVVCIQSNHEGELVDAIQAHGWDALGIIINPGALTHYGLSLRDALAMLSAPIIEVHLSNVYQREAFRHTSVIAPIARGQITGLGWRGYLLALEWLLAERLPANGTTQG</sequence>
<dbReference type="Proteomes" id="UP000078287">
    <property type="component" value="Unassembled WGS sequence"/>
</dbReference>
<keyword evidence="7" id="KW-0057">Aromatic amino acid biosynthesis</keyword>
<dbReference type="EMBL" id="LWQS01000060">
    <property type="protein sequence ID" value="OAN45062.1"/>
    <property type="molecule type" value="Genomic_DNA"/>
</dbReference>
<feature type="binding site" evidence="7 9">
    <location>
        <position position="112"/>
    </location>
    <ligand>
        <name>substrate</name>
    </ligand>
</feature>
<evidence type="ECO:0000256" key="2">
    <source>
        <dbReference type="ARBA" id="ARBA00004902"/>
    </source>
</evidence>
<organism evidence="11 12">
    <name type="scientific">Chloroflexus islandicus</name>
    <dbReference type="NCBI Taxonomy" id="1707952"/>
    <lineage>
        <taxon>Bacteria</taxon>
        <taxon>Bacillati</taxon>
        <taxon>Chloroflexota</taxon>
        <taxon>Chloroflexia</taxon>
        <taxon>Chloroflexales</taxon>
        <taxon>Chloroflexineae</taxon>
        <taxon>Chloroflexaceae</taxon>
        <taxon>Chloroflexus</taxon>
    </lineage>
</organism>
<comment type="catalytic activity">
    <reaction evidence="1 7">
        <text>3-dehydroquinate = 3-dehydroshikimate + H2O</text>
        <dbReference type="Rhea" id="RHEA:21096"/>
        <dbReference type="ChEBI" id="CHEBI:15377"/>
        <dbReference type="ChEBI" id="CHEBI:16630"/>
        <dbReference type="ChEBI" id="CHEBI:32364"/>
        <dbReference type="EC" id="4.2.1.10"/>
    </reaction>
</comment>
<dbReference type="AlphaFoldDB" id="A0A178M8J1"/>
<dbReference type="GO" id="GO:0019631">
    <property type="term" value="P:quinate catabolic process"/>
    <property type="evidence" value="ECO:0007669"/>
    <property type="project" value="TreeGrafter"/>
</dbReference>
<evidence type="ECO:0000256" key="8">
    <source>
        <dbReference type="PIRSR" id="PIRSR001399-1"/>
    </source>
</evidence>
<keyword evidence="6 7" id="KW-0456">Lyase</keyword>
<evidence type="ECO:0000256" key="3">
    <source>
        <dbReference type="ARBA" id="ARBA00011037"/>
    </source>
</evidence>
<feature type="active site" description="Proton donor" evidence="7 8">
    <location>
        <position position="101"/>
    </location>
</feature>
<comment type="function">
    <text evidence="7">Catalyzes a trans-dehydration via an enolate intermediate.</text>
</comment>
<reference evidence="11 12" key="1">
    <citation type="submission" date="2016-04" db="EMBL/GenBank/DDBJ databases">
        <title>Chloroflexus islandicus sp. nov., a thermophilic filamentous anoxygenic phototrophic bacterium from geyser Strokkur (Iceland).</title>
        <authorList>
            <person name="Gaisin V.A."/>
            <person name="Kalashnikov A.M."/>
            <person name="Sukhacheva M.V."/>
            <person name="Grouzdev D.S."/>
            <person name="Ivanov T.M."/>
            <person name="Kuznetsov B."/>
            <person name="Gorlenko V.M."/>
        </authorList>
    </citation>
    <scope>NUCLEOTIDE SEQUENCE [LARGE SCALE GENOMIC DNA]</scope>
    <source>
        <strain evidence="12">isl-2</strain>
    </source>
</reference>
<comment type="similarity">
    <text evidence="3 7">Belongs to the type-II 3-dehydroquinase family.</text>
</comment>
<evidence type="ECO:0000256" key="9">
    <source>
        <dbReference type="PIRSR" id="PIRSR001399-2"/>
    </source>
</evidence>
<protein>
    <recommendedName>
        <fullName evidence="5 7">3-dehydroquinate dehydratase</fullName>
        <shortName evidence="7">3-dehydroquinase</shortName>
        <ecNumber evidence="5 7">4.2.1.10</ecNumber>
    </recommendedName>
    <alternativeName>
        <fullName evidence="7">Type II DHQase</fullName>
    </alternativeName>
</protein>
<feature type="binding site" evidence="7 9">
    <location>
        <position position="88"/>
    </location>
    <ligand>
        <name>substrate</name>
    </ligand>
</feature>
<dbReference type="UniPathway" id="UPA00053">
    <property type="reaction ID" value="UER00086"/>
</dbReference>
<keyword evidence="12" id="KW-1185">Reference proteome</keyword>
<dbReference type="NCBIfam" id="NF003805">
    <property type="entry name" value="PRK05395.1-2"/>
    <property type="match status" value="1"/>
</dbReference>
<feature type="binding site" evidence="7 9">
    <location>
        <position position="81"/>
    </location>
    <ligand>
        <name>substrate</name>
    </ligand>
</feature>
<dbReference type="InterPro" id="IPR018509">
    <property type="entry name" value="DHquinase_II_CS"/>
</dbReference>
<gene>
    <name evidence="7" type="primary">aroQ</name>
    <name evidence="11" type="ORF">A6A03_02595</name>
</gene>
<comment type="subunit">
    <text evidence="4 7">Homododecamer.</text>
</comment>
<dbReference type="GO" id="GO:0009423">
    <property type="term" value="P:chorismate biosynthetic process"/>
    <property type="evidence" value="ECO:0007669"/>
    <property type="project" value="UniProtKB-UniRule"/>
</dbReference>
<dbReference type="HAMAP" id="MF_00169">
    <property type="entry name" value="AroQ"/>
    <property type="match status" value="1"/>
</dbReference>
<comment type="pathway">
    <text evidence="2 7">Metabolic intermediate biosynthesis; chorismate biosynthesis; chorismate from D-erythrose 4-phosphate and phosphoenolpyruvate: step 3/7.</text>
</comment>
<dbReference type="GO" id="GO:0009073">
    <property type="term" value="P:aromatic amino acid family biosynthetic process"/>
    <property type="evidence" value="ECO:0007669"/>
    <property type="project" value="UniProtKB-KW"/>
</dbReference>
<feature type="site" description="Transition state stabilizer" evidence="7 10">
    <location>
        <position position="19"/>
    </location>
</feature>
<accession>A0A178M8J1</accession>
<dbReference type="Gene3D" id="3.40.50.9100">
    <property type="entry name" value="Dehydroquinase, class II"/>
    <property type="match status" value="1"/>
</dbReference>
<dbReference type="PANTHER" id="PTHR21272:SF3">
    <property type="entry name" value="CATABOLIC 3-DEHYDROQUINASE"/>
    <property type="match status" value="1"/>
</dbReference>
<name>A0A178M8J1_9CHLR</name>
<dbReference type="PANTHER" id="PTHR21272">
    <property type="entry name" value="CATABOLIC 3-DEHYDROQUINASE"/>
    <property type="match status" value="1"/>
</dbReference>
<dbReference type="NCBIfam" id="TIGR01088">
    <property type="entry name" value="aroQ"/>
    <property type="match status" value="1"/>
</dbReference>
<feature type="binding site" evidence="7 9">
    <location>
        <position position="75"/>
    </location>
    <ligand>
        <name>substrate</name>
    </ligand>
</feature>
<evidence type="ECO:0000256" key="6">
    <source>
        <dbReference type="ARBA" id="ARBA00023239"/>
    </source>
</evidence>
<dbReference type="RefSeq" id="WP_066788479.1">
    <property type="nucleotide sequence ID" value="NZ_LWQS01000060.1"/>
</dbReference>
<comment type="caution">
    <text evidence="11">The sequence shown here is derived from an EMBL/GenBank/DDBJ whole genome shotgun (WGS) entry which is preliminary data.</text>
</comment>
<evidence type="ECO:0000256" key="4">
    <source>
        <dbReference type="ARBA" id="ARBA00011193"/>
    </source>
</evidence>
<dbReference type="NCBIfam" id="NF003807">
    <property type="entry name" value="PRK05395.1-4"/>
    <property type="match status" value="1"/>
</dbReference>
<evidence type="ECO:0000313" key="12">
    <source>
        <dbReference type="Proteomes" id="UP000078287"/>
    </source>
</evidence>
<dbReference type="PROSITE" id="PS01029">
    <property type="entry name" value="DEHYDROQUINASE_II"/>
    <property type="match status" value="1"/>
</dbReference>
<keyword evidence="7" id="KW-0028">Amino-acid biosynthesis</keyword>
<evidence type="ECO:0000256" key="10">
    <source>
        <dbReference type="PIRSR" id="PIRSR001399-3"/>
    </source>
</evidence>
<evidence type="ECO:0000256" key="1">
    <source>
        <dbReference type="ARBA" id="ARBA00001864"/>
    </source>
</evidence>
<dbReference type="PIRSF" id="PIRSF001399">
    <property type="entry name" value="DHquinase_II"/>
    <property type="match status" value="1"/>
</dbReference>
<feature type="active site" description="Proton acceptor" evidence="7 8">
    <location>
        <position position="24"/>
    </location>
</feature>
<dbReference type="InterPro" id="IPR001874">
    <property type="entry name" value="DHquinase_II"/>
</dbReference>
<dbReference type="SUPFAM" id="SSF52304">
    <property type="entry name" value="Type II 3-dehydroquinate dehydratase"/>
    <property type="match status" value="1"/>
</dbReference>
<dbReference type="CDD" id="cd00466">
    <property type="entry name" value="DHQase_II"/>
    <property type="match status" value="1"/>
</dbReference>
<dbReference type="STRING" id="1707952.A6A03_02595"/>
<evidence type="ECO:0000256" key="7">
    <source>
        <dbReference type="HAMAP-Rule" id="MF_00169"/>
    </source>
</evidence>
<dbReference type="GO" id="GO:0008652">
    <property type="term" value="P:amino acid biosynthetic process"/>
    <property type="evidence" value="ECO:0007669"/>
    <property type="project" value="UniProtKB-KW"/>
</dbReference>